<evidence type="ECO:0008006" key="4">
    <source>
        <dbReference type="Google" id="ProtNLM"/>
    </source>
</evidence>
<feature type="transmembrane region" description="Helical" evidence="1">
    <location>
        <begin position="116"/>
        <end position="136"/>
    </location>
</feature>
<evidence type="ECO:0000256" key="1">
    <source>
        <dbReference type="SAM" id="Phobius"/>
    </source>
</evidence>
<keyword evidence="1" id="KW-0812">Transmembrane</keyword>
<feature type="transmembrane region" description="Helical" evidence="1">
    <location>
        <begin position="92"/>
        <end position="110"/>
    </location>
</feature>
<keyword evidence="1" id="KW-1133">Transmembrane helix</keyword>
<sequence>MIAQYLWQAGSLMIALMGLLHLRGTLFSKAMHPRDEQLIADMQATPLILTDKLTMWPSWIGFNATHSSGAIFLGMINCYIGYKYFGLLQSDPFFAVLTLLIIGFYAWVAGKYWFKTVFLLLAAAWLCFIVAAILMYM</sequence>
<evidence type="ECO:0000313" key="2">
    <source>
        <dbReference type="EMBL" id="MCW3484195.1"/>
    </source>
</evidence>
<dbReference type="Proteomes" id="UP001207742">
    <property type="component" value="Unassembled WGS sequence"/>
</dbReference>
<comment type="caution">
    <text evidence="2">The sequence shown here is derived from an EMBL/GenBank/DDBJ whole genome shotgun (WGS) entry which is preliminary data.</text>
</comment>
<accession>A0ABT3IK58</accession>
<keyword evidence="3" id="KW-1185">Reference proteome</keyword>
<gene>
    <name evidence="2" type="ORF">OL497_09845</name>
</gene>
<dbReference type="InterPro" id="IPR058068">
    <property type="entry name" value="LIC_13387-like"/>
</dbReference>
<protein>
    <recommendedName>
        <fullName evidence="4">MAPEG family protein</fullName>
    </recommendedName>
</protein>
<name>A0ABT3IK58_9BACT</name>
<proteinExistence type="predicted"/>
<dbReference type="EMBL" id="JAPDNS010000001">
    <property type="protein sequence ID" value="MCW3484195.1"/>
    <property type="molecule type" value="Genomic_DNA"/>
</dbReference>
<keyword evidence="1" id="KW-0472">Membrane</keyword>
<dbReference type="RefSeq" id="WP_264729714.1">
    <property type="nucleotide sequence ID" value="NZ_JAPDNR010000001.1"/>
</dbReference>
<organism evidence="2 3">
    <name type="scientific">Chitinophaga nivalis</name>
    <dbReference type="NCBI Taxonomy" id="2991709"/>
    <lineage>
        <taxon>Bacteria</taxon>
        <taxon>Pseudomonadati</taxon>
        <taxon>Bacteroidota</taxon>
        <taxon>Chitinophagia</taxon>
        <taxon>Chitinophagales</taxon>
        <taxon>Chitinophagaceae</taxon>
        <taxon>Chitinophaga</taxon>
    </lineage>
</organism>
<reference evidence="2 3" key="1">
    <citation type="submission" date="2022-10" db="EMBL/GenBank/DDBJ databases">
        <title>Chitinophaga nivalis PC15 sp. nov., isolated from Pyeongchang county, South Korea.</title>
        <authorList>
            <person name="Trinh H.N."/>
        </authorList>
    </citation>
    <scope>NUCLEOTIDE SEQUENCE [LARGE SCALE GENOMIC DNA]</scope>
    <source>
        <strain evidence="2 3">PC14</strain>
    </source>
</reference>
<feature type="transmembrane region" description="Helical" evidence="1">
    <location>
        <begin position="5"/>
        <end position="22"/>
    </location>
</feature>
<evidence type="ECO:0000313" key="3">
    <source>
        <dbReference type="Proteomes" id="UP001207742"/>
    </source>
</evidence>
<feature type="transmembrane region" description="Helical" evidence="1">
    <location>
        <begin position="59"/>
        <end position="80"/>
    </location>
</feature>
<dbReference type="NCBIfam" id="NF047765">
    <property type="entry name" value="LIC_13387_fam"/>
    <property type="match status" value="1"/>
</dbReference>